<feature type="transmembrane region" description="Helical" evidence="8">
    <location>
        <begin position="176"/>
        <end position="195"/>
    </location>
</feature>
<evidence type="ECO:0000256" key="1">
    <source>
        <dbReference type="ARBA" id="ARBA00004141"/>
    </source>
</evidence>
<dbReference type="PANTHER" id="PTHR10978:SF5">
    <property type="entry name" value="SUCCINATE DEHYDROGENASE CYTOCHROME B560 SUBUNIT, MITOCHONDRIAL"/>
    <property type="match status" value="1"/>
</dbReference>
<evidence type="ECO:0000313" key="10">
    <source>
        <dbReference type="Proteomes" id="UP000308267"/>
    </source>
</evidence>
<dbReference type="STRING" id="147828.A0A4S2JNZ7"/>
<dbReference type="GO" id="GO:0006099">
    <property type="term" value="P:tricarboxylic acid cycle"/>
    <property type="evidence" value="ECO:0007669"/>
    <property type="project" value="InterPro"/>
</dbReference>
<name>A0A4S2JNZ7_OPIFE</name>
<dbReference type="InterPro" id="IPR034804">
    <property type="entry name" value="SQR/QFR_C/D"/>
</dbReference>
<dbReference type="EMBL" id="SJOL01012922">
    <property type="protein sequence ID" value="TGZ37931.1"/>
    <property type="molecule type" value="Genomic_DNA"/>
</dbReference>
<evidence type="ECO:0000256" key="2">
    <source>
        <dbReference type="ARBA" id="ARBA00022617"/>
    </source>
</evidence>
<dbReference type="Proteomes" id="UP000308267">
    <property type="component" value="Unassembled WGS sequence"/>
</dbReference>
<keyword evidence="4" id="KW-0479">Metal-binding</keyword>
<dbReference type="Gene3D" id="1.20.5.540">
    <property type="entry name" value="Single helix bin"/>
    <property type="match status" value="1"/>
</dbReference>
<keyword evidence="10" id="KW-1185">Reference proteome</keyword>
<evidence type="ECO:0000256" key="7">
    <source>
        <dbReference type="ARBA" id="ARBA00023136"/>
    </source>
</evidence>
<dbReference type="CDD" id="cd03499">
    <property type="entry name" value="SQR_TypeC_SdhC"/>
    <property type="match status" value="1"/>
</dbReference>
<accession>A0A4S2JNZ7</accession>
<evidence type="ECO:0000256" key="8">
    <source>
        <dbReference type="SAM" id="Phobius"/>
    </source>
</evidence>
<proteinExistence type="predicted"/>
<dbReference type="AlphaFoldDB" id="A0A4S2JNZ7"/>
<dbReference type="InterPro" id="IPR014314">
    <property type="entry name" value="Succ_DH_cytb556"/>
</dbReference>
<organism evidence="9 10">
    <name type="scientific">Opisthorchis felineus</name>
    <dbReference type="NCBI Taxonomy" id="147828"/>
    <lineage>
        <taxon>Eukaryota</taxon>
        <taxon>Metazoa</taxon>
        <taxon>Spiralia</taxon>
        <taxon>Lophotrochozoa</taxon>
        <taxon>Platyhelminthes</taxon>
        <taxon>Trematoda</taxon>
        <taxon>Digenea</taxon>
        <taxon>Opisthorchiida</taxon>
        <taxon>Opisthorchiata</taxon>
        <taxon>Opisthorchiidae</taxon>
        <taxon>Opisthorchis</taxon>
    </lineage>
</organism>
<keyword evidence="5 8" id="KW-1133">Transmembrane helix</keyword>
<feature type="transmembrane region" description="Helical" evidence="8">
    <location>
        <begin position="134"/>
        <end position="155"/>
    </location>
</feature>
<protein>
    <submittedName>
        <fullName evidence="9">Uncharacterized protein</fullName>
    </submittedName>
</protein>
<evidence type="ECO:0000256" key="4">
    <source>
        <dbReference type="ARBA" id="ARBA00022723"/>
    </source>
</evidence>
<dbReference type="InterPro" id="IPR000701">
    <property type="entry name" value="SuccDH_FuR_B_TM-su"/>
</dbReference>
<evidence type="ECO:0000256" key="3">
    <source>
        <dbReference type="ARBA" id="ARBA00022692"/>
    </source>
</evidence>
<evidence type="ECO:0000256" key="6">
    <source>
        <dbReference type="ARBA" id="ARBA00023004"/>
    </source>
</evidence>
<dbReference type="Gene3D" id="1.20.1300.10">
    <property type="entry name" value="Fumarate reductase/succinate dehydrogenase, transmembrane subunit"/>
    <property type="match status" value="1"/>
</dbReference>
<feature type="transmembrane region" description="Helical" evidence="8">
    <location>
        <begin position="101"/>
        <end position="122"/>
    </location>
</feature>
<dbReference type="Pfam" id="PF01127">
    <property type="entry name" value="Sdh_cyt"/>
    <property type="match status" value="1"/>
</dbReference>
<dbReference type="GO" id="GO:0006121">
    <property type="term" value="P:mitochondrial electron transport, succinate to ubiquinone"/>
    <property type="evidence" value="ECO:0007669"/>
    <property type="project" value="TreeGrafter"/>
</dbReference>
<dbReference type="InterPro" id="IPR018495">
    <property type="entry name" value="Succ_DH_cyt_bsu_CS"/>
</dbReference>
<dbReference type="OrthoDB" id="588261at2759"/>
<reference evidence="9 10" key="1">
    <citation type="journal article" date="2019" name="BMC Genomics">
        <title>New insights from Opisthorchis felineus genome: update on genomics of the epidemiologically important liver flukes.</title>
        <authorList>
            <person name="Ershov N.I."/>
            <person name="Mordvinov V.A."/>
            <person name="Prokhortchouk E.B."/>
            <person name="Pakharukova M.Y."/>
            <person name="Gunbin K.V."/>
            <person name="Ustyantsev K."/>
            <person name="Genaev M.A."/>
            <person name="Blinov A.G."/>
            <person name="Mazur A."/>
            <person name="Boulygina E."/>
            <person name="Tsygankova S."/>
            <person name="Khrameeva E."/>
            <person name="Chekanov N."/>
            <person name="Fan G."/>
            <person name="Xiao A."/>
            <person name="Zhang H."/>
            <person name="Xu X."/>
            <person name="Yang H."/>
            <person name="Solovyev V."/>
            <person name="Lee S.M."/>
            <person name="Liu X."/>
            <person name="Afonnikov D.A."/>
            <person name="Skryabin K.G."/>
        </authorList>
    </citation>
    <scope>NUCLEOTIDE SEQUENCE [LARGE SCALE GENOMIC DNA]</scope>
    <source>
        <strain evidence="9">AK-0245</strain>
        <tissue evidence="9">Whole organism</tissue>
    </source>
</reference>
<dbReference type="NCBIfam" id="TIGR02970">
    <property type="entry name" value="succ_dehyd_cytB"/>
    <property type="match status" value="1"/>
</dbReference>
<dbReference type="GO" id="GO:0009055">
    <property type="term" value="F:electron transfer activity"/>
    <property type="evidence" value="ECO:0007669"/>
    <property type="project" value="InterPro"/>
</dbReference>
<sequence length="197" mass="21902">MALSSVLLGFSCKRVTPILCKRLHTGASTGQKGLLRLNGSLRGIIKVKKGSTSQQVRDQAEREMQSFWERNITNKRPWSPHLQIYSPPAVMRFSFLHRATGIAMALVWAGIGCGAFFFTGQYDQMLEYVRNLQLGSTIITSCKFVLCYPLVYHYLNGMRHLAWDYAIGFPIKTCNTTGAIVTALSLIIAAGLAVLRV</sequence>
<keyword evidence="3 8" id="KW-0812">Transmembrane</keyword>
<dbReference type="GO" id="GO:0016020">
    <property type="term" value="C:membrane"/>
    <property type="evidence" value="ECO:0007669"/>
    <property type="project" value="UniProtKB-SubCell"/>
</dbReference>
<comment type="caution">
    <text evidence="9">The sequence shown here is derived from an EMBL/GenBank/DDBJ whole genome shotgun (WGS) entry which is preliminary data.</text>
</comment>
<keyword evidence="7 8" id="KW-0472">Membrane</keyword>
<dbReference type="PROSITE" id="PS01001">
    <property type="entry name" value="SDH_CYT_2"/>
    <property type="match status" value="1"/>
</dbReference>
<keyword evidence="6" id="KW-0408">Iron</keyword>
<dbReference type="GO" id="GO:0005739">
    <property type="term" value="C:mitochondrion"/>
    <property type="evidence" value="ECO:0007669"/>
    <property type="project" value="GOC"/>
</dbReference>
<comment type="subcellular location">
    <subcellularLocation>
        <location evidence="1">Membrane</location>
        <topology evidence="1">Multi-pass membrane protein</topology>
    </subcellularLocation>
</comment>
<dbReference type="GO" id="GO:0046872">
    <property type="term" value="F:metal ion binding"/>
    <property type="evidence" value="ECO:0007669"/>
    <property type="project" value="UniProtKB-KW"/>
</dbReference>
<keyword evidence="2" id="KW-0349">Heme</keyword>
<evidence type="ECO:0000313" key="9">
    <source>
        <dbReference type="EMBL" id="TGZ37931.1"/>
    </source>
</evidence>
<dbReference type="SUPFAM" id="SSF81343">
    <property type="entry name" value="Fumarate reductase respiratory complex transmembrane subunits"/>
    <property type="match status" value="1"/>
</dbReference>
<gene>
    <name evidence="9" type="ORF">CRM22_011315</name>
</gene>
<dbReference type="PANTHER" id="PTHR10978">
    <property type="entry name" value="SUCCINATE DEHYDROGENASE CYTOCHROME B560 SUBUNIT"/>
    <property type="match status" value="1"/>
</dbReference>
<evidence type="ECO:0000256" key="5">
    <source>
        <dbReference type="ARBA" id="ARBA00022989"/>
    </source>
</evidence>